<dbReference type="PANTHER" id="PTHR43514:SF4">
    <property type="entry name" value="ABC TRANSPORTER I FAMILY MEMBER 10"/>
    <property type="match status" value="1"/>
</dbReference>
<evidence type="ECO:0000256" key="6">
    <source>
        <dbReference type="ARBA" id="ARBA00022741"/>
    </source>
</evidence>
<feature type="domain" description="ABC transporter" evidence="11">
    <location>
        <begin position="1"/>
        <end position="233"/>
    </location>
</feature>
<dbReference type="SUPFAM" id="SSF50331">
    <property type="entry name" value="MOP-like"/>
    <property type="match status" value="1"/>
</dbReference>
<dbReference type="InterPro" id="IPR017871">
    <property type="entry name" value="ABC_transporter-like_CS"/>
</dbReference>
<dbReference type="Pfam" id="PF00005">
    <property type="entry name" value="ABC_tran"/>
    <property type="match status" value="1"/>
</dbReference>
<keyword evidence="7 13" id="KW-0067">ATP-binding</keyword>
<dbReference type="InterPro" id="IPR005116">
    <property type="entry name" value="Transp-assoc_OB_typ1"/>
</dbReference>
<organism evidence="13 14">
    <name type="scientific">Rhizobium quercicola</name>
    <dbReference type="NCBI Taxonomy" id="2901226"/>
    <lineage>
        <taxon>Bacteria</taxon>
        <taxon>Pseudomonadati</taxon>
        <taxon>Pseudomonadota</taxon>
        <taxon>Alphaproteobacteria</taxon>
        <taxon>Hyphomicrobiales</taxon>
        <taxon>Rhizobiaceae</taxon>
        <taxon>Rhizobium/Agrobacterium group</taxon>
        <taxon>Rhizobium</taxon>
    </lineage>
</organism>
<keyword evidence="3" id="KW-1003">Cell membrane</keyword>
<evidence type="ECO:0000256" key="8">
    <source>
        <dbReference type="ARBA" id="ARBA00022967"/>
    </source>
</evidence>
<evidence type="ECO:0000256" key="7">
    <source>
        <dbReference type="ARBA" id="ARBA00022840"/>
    </source>
</evidence>
<evidence type="ECO:0000313" key="13">
    <source>
        <dbReference type="EMBL" id="MCD7111283.1"/>
    </source>
</evidence>
<keyword evidence="5" id="KW-0997">Cell inner membrane</keyword>
<dbReference type="PROSITE" id="PS51866">
    <property type="entry name" value="MOP"/>
    <property type="match status" value="1"/>
</dbReference>
<dbReference type="PROSITE" id="PS00211">
    <property type="entry name" value="ABC_TRANSPORTER_1"/>
    <property type="match status" value="1"/>
</dbReference>
<feature type="domain" description="Mop" evidence="12">
    <location>
        <begin position="293"/>
        <end position="357"/>
    </location>
</feature>
<keyword evidence="14" id="KW-1185">Reference proteome</keyword>
<dbReference type="GO" id="GO:0015098">
    <property type="term" value="F:molybdate ion transmembrane transporter activity"/>
    <property type="evidence" value="ECO:0007669"/>
    <property type="project" value="InterPro"/>
</dbReference>
<dbReference type="Gene3D" id="3.40.50.300">
    <property type="entry name" value="P-loop containing nucleotide triphosphate hydrolases"/>
    <property type="match status" value="1"/>
</dbReference>
<evidence type="ECO:0000256" key="9">
    <source>
        <dbReference type="ARBA" id="ARBA00023136"/>
    </source>
</evidence>
<comment type="caution">
    <text evidence="13">The sequence shown here is derived from an EMBL/GenBank/DDBJ whole genome shotgun (WGS) entry which is preliminary data.</text>
</comment>
<dbReference type="InterPro" id="IPR003439">
    <property type="entry name" value="ABC_transporter-like_ATP-bd"/>
</dbReference>
<dbReference type="InterPro" id="IPR003593">
    <property type="entry name" value="AAA+_ATPase"/>
</dbReference>
<dbReference type="Proteomes" id="UP001139089">
    <property type="component" value="Unassembled WGS sequence"/>
</dbReference>
<evidence type="ECO:0000256" key="1">
    <source>
        <dbReference type="ARBA" id="ARBA00005417"/>
    </source>
</evidence>
<keyword evidence="2" id="KW-0813">Transport</keyword>
<keyword evidence="4 10" id="KW-0500">Molybdenum</keyword>
<dbReference type="EMBL" id="JAJOZR010000014">
    <property type="protein sequence ID" value="MCD7111283.1"/>
    <property type="molecule type" value="Genomic_DNA"/>
</dbReference>
<dbReference type="InterPro" id="IPR027417">
    <property type="entry name" value="P-loop_NTPase"/>
</dbReference>
<dbReference type="SUPFAM" id="SSF52540">
    <property type="entry name" value="P-loop containing nucleoside triphosphate hydrolases"/>
    <property type="match status" value="1"/>
</dbReference>
<keyword evidence="8" id="KW-1278">Translocase</keyword>
<accession>A0A9X1T905</accession>
<dbReference type="InterPro" id="IPR004606">
    <property type="entry name" value="Mop_domain"/>
</dbReference>
<reference evidence="13" key="1">
    <citation type="submission" date="2021-12" db="EMBL/GenBank/DDBJ databases">
        <authorList>
            <person name="Li Y."/>
        </authorList>
    </citation>
    <scope>NUCLEOTIDE SEQUENCE</scope>
    <source>
        <strain evidence="13">DKSPLA3</strain>
    </source>
</reference>
<sequence length="357" mass="38316">MTLDVSVRHRLDAFSLDIAFSAEGGITALFGRSGSGKTSLIRILAGLIRPDEGHVRLDGETIIDTASKAVTPPHRRRFATVFQEGRLFPHLSVRQNLLYGRWFSRPPAETGEIERVVGLLGIAPLLARPTAHLSGGEKQRVAIGRALLARPRLLLMDEPLAALDDARKAEILPYLERLRDETAIPILYVSHSVTEVTQLADRVLMIENGRLTASGTASDMLSLPGSSAAISRREAGTVIEATVLPHQPDPRIVKVAAGGLTLFLAGTARQPGQRLRLRIAARDILLATKRPEGLSALNIIEGVMTGMAPCGQDQIDVTLDCAGTRLTARITTVSADMLALTSGMPVHAVIKTVALDP</sequence>
<dbReference type="InterPro" id="IPR050334">
    <property type="entry name" value="Molybdenum_import_ModC"/>
</dbReference>
<dbReference type="NCBIfam" id="TIGR02142">
    <property type="entry name" value="modC_ABC"/>
    <property type="match status" value="1"/>
</dbReference>
<dbReference type="Gene3D" id="2.40.50.100">
    <property type="match status" value="1"/>
</dbReference>
<evidence type="ECO:0000256" key="5">
    <source>
        <dbReference type="ARBA" id="ARBA00022519"/>
    </source>
</evidence>
<evidence type="ECO:0000256" key="4">
    <source>
        <dbReference type="ARBA" id="ARBA00022505"/>
    </source>
</evidence>
<proteinExistence type="inferred from homology"/>
<name>A0A9X1T905_9HYPH</name>
<comment type="similarity">
    <text evidence="1">Belongs to the ABC transporter superfamily.</text>
</comment>
<evidence type="ECO:0000256" key="3">
    <source>
        <dbReference type="ARBA" id="ARBA00022475"/>
    </source>
</evidence>
<dbReference type="InterPro" id="IPR008995">
    <property type="entry name" value="Mo/tungstate-bd_C_term_dom"/>
</dbReference>
<evidence type="ECO:0000256" key="2">
    <source>
        <dbReference type="ARBA" id="ARBA00022448"/>
    </source>
</evidence>
<dbReference type="RefSeq" id="WP_231816362.1">
    <property type="nucleotide sequence ID" value="NZ_JAJOZR010000014.1"/>
</dbReference>
<dbReference type="GO" id="GO:0005524">
    <property type="term" value="F:ATP binding"/>
    <property type="evidence" value="ECO:0007669"/>
    <property type="project" value="UniProtKB-KW"/>
</dbReference>
<evidence type="ECO:0000313" key="14">
    <source>
        <dbReference type="Proteomes" id="UP001139089"/>
    </source>
</evidence>
<keyword evidence="9" id="KW-0472">Membrane</keyword>
<keyword evidence="6" id="KW-0547">Nucleotide-binding</keyword>
<dbReference type="AlphaFoldDB" id="A0A9X1T905"/>
<dbReference type="Pfam" id="PF03459">
    <property type="entry name" value="TOBE"/>
    <property type="match status" value="1"/>
</dbReference>
<dbReference type="PROSITE" id="PS50893">
    <property type="entry name" value="ABC_TRANSPORTER_2"/>
    <property type="match status" value="1"/>
</dbReference>
<evidence type="ECO:0000259" key="11">
    <source>
        <dbReference type="PROSITE" id="PS50893"/>
    </source>
</evidence>
<protein>
    <submittedName>
        <fullName evidence="13">Molybdenum ABC transporter ATP-binding protein</fullName>
    </submittedName>
</protein>
<dbReference type="PANTHER" id="PTHR43514">
    <property type="entry name" value="ABC TRANSPORTER I FAMILY MEMBER 10"/>
    <property type="match status" value="1"/>
</dbReference>
<evidence type="ECO:0000259" key="12">
    <source>
        <dbReference type="PROSITE" id="PS51866"/>
    </source>
</evidence>
<dbReference type="GO" id="GO:0016887">
    <property type="term" value="F:ATP hydrolysis activity"/>
    <property type="evidence" value="ECO:0007669"/>
    <property type="project" value="InterPro"/>
</dbReference>
<evidence type="ECO:0000256" key="10">
    <source>
        <dbReference type="PROSITE-ProRule" id="PRU01213"/>
    </source>
</evidence>
<dbReference type="InterPro" id="IPR011868">
    <property type="entry name" value="ModC_ABC_ATP-bd"/>
</dbReference>
<dbReference type="GO" id="GO:0016020">
    <property type="term" value="C:membrane"/>
    <property type="evidence" value="ECO:0007669"/>
    <property type="project" value="InterPro"/>
</dbReference>
<gene>
    <name evidence="13" type="primary">modC</name>
    <name evidence="13" type="ORF">LRX75_19780</name>
</gene>
<dbReference type="SMART" id="SM00382">
    <property type="entry name" value="AAA"/>
    <property type="match status" value="1"/>
</dbReference>
<dbReference type="GO" id="GO:0140359">
    <property type="term" value="F:ABC-type transporter activity"/>
    <property type="evidence" value="ECO:0007669"/>
    <property type="project" value="InterPro"/>
</dbReference>